<accession>A0A0F9KFB9</accession>
<evidence type="ECO:0000313" key="1">
    <source>
        <dbReference type="EMBL" id="KKM73381.1"/>
    </source>
</evidence>
<reference evidence="1" key="1">
    <citation type="journal article" date="2015" name="Nature">
        <title>Complex archaea that bridge the gap between prokaryotes and eukaryotes.</title>
        <authorList>
            <person name="Spang A."/>
            <person name="Saw J.H."/>
            <person name="Jorgensen S.L."/>
            <person name="Zaremba-Niedzwiedzka K."/>
            <person name="Martijn J."/>
            <person name="Lind A.E."/>
            <person name="van Eijk R."/>
            <person name="Schleper C."/>
            <person name="Guy L."/>
            <person name="Ettema T.J."/>
        </authorList>
    </citation>
    <scope>NUCLEOTIDE SEQUENCE</scope>
</reference>
<protein>
    <submittedName>
        <fullName evidence="1">Uncharacterized protein</fullName>
    </submittedName>
</protein>
<proteinExistence type="predicted"/>
<gene>
    <name evidence="1" type="ORF">LCGC14_1410950</name>
</gene>
<organism evidence="1">
    <name type="scientific">marine sediment metagenome</name>
    <dbReference type="NCBI Taxonomy" id="412755"/>
    <lineage>
        <taxon>unclassified sequences</taxon>
        <taxon>metagenomes</taxon>
        <taxon>ecological metagenomes</taxon>
    </lineage>
</organism>
<comment type="caution">
    <text evidence="1">The sequence shown here is derived from an EMBL/GenBank/DDBJ whole genome shotgun (WGS) entry which is preliminary data.</text>
</comment>
<dbReference type="AlphaFoldDB" id="A0A0F9KFB9"/>
<feature type="non-terminal residue" evidence="1">
    <location>
        <position position="24"/>
    </location>
</feature>
<name>A0A0F9KFB9_9ZZZZ</name>
<dbReference type="EMBL" id="LAZR01009310">
    <property type="protein sequence ID" value="KKM73381.1"/>
    <property type="molecule type" value="Genomic_DNA"/>
</dbReference>
<sequence length="24" mass="2665">MIFRQEPLKPDGQTCARCGADKAE</sequence>